<keyword evidence="7" id="KW-0456">Lyase</keyword>
<dbReference type="AlphaFoldDB" id="A0A7K1SX88"/>
<dbReference type="GO" id="GO:0008270">
    <property type="term" value="F:zinc ion binding"/>
    <property type="evidence" value="ECO:0007669"/>
    <property type="project" value="InterPro"/>
</dbReference>
<evidence type="ECO:0000256" key="8">
    <source>
        <dbReference type="ARBA" id="ARBA00023268"/>
    </source>
</evidence>
<evidence type="ECO:0000256" key="4">
    <source>
        <dbReference type="ARBA" id="ARBA00022801"/>
    </source>
</evidence>
<keyword evidence="4" id="KW-0378">Hydrolase</keyword>
<dbReference type="Proteomes" id="UP000462014">
    <property type="component" value="Unassembled WGS sequence"/>
</dbReference>
<feature type="domain" description="Formamidopyrimidine-DNA glycosylase catalytic" evidence="10">
    <location>
        <begin position="2"/>
        <end position="104"/>
    </location>
</feature>
<evidence type="ECO:0000256" key="6">
    <source>
        <dbReference type="ARBA" id="ARBA00023204"/>
    </source>
</evidence>
<evidence type="ECO:0000256" key="5">
    <source>
        <dbReference type="ARBA" id="ARBA00023125"/>
    </source>
</evidence>
<dbReference type="RefSeq" id="WP_157566716.1">
    <property type="nucleotide sequence ID" value="NZ_WPIK01000008.1"/>
</dbReference>
<evidence type="ECO:0000256" key="2">
    <source>
        <dbReference type="ARBA" id="ARBA00009409"/>
    </source>
</evidence>
<reference evidence="11 12" key="1">
    <citation type="submission" date="2019-12" db="EMBL/GenBank/DDBJ databases">
        <title>Mucilaginibacter sp. HMF7410 genome sequencing and assembly.</title>
        <authorList>
            <person name="Kang H."/>
            <person name="Cha I."/>
            <person name="Kim H."/>
            <person name="Joh K."/>
        </authorList>
    </citation>
    <scope>NUCLEOTIDE SEQUENCE [LARGE SCALE GENOMIC DNA]</scope>
    <source>
        <strain evidence="11 12">HMF7410</strain>
    </source>
</reference>
<organism evidence="11 12">
    <name type="scientific">Mucilaginibacter arboris</name>
    <dbReference type="NCBI Taxonomy" id="2682090"/>
    <lineage>
        <taxon>Bacteria</taxon>
        <taxon>Pseudomonadati</taxon>
        <taxon>Bacteroidota</taxon>
        <taxon>Sphingobacteriia</taxon>
        <taxon>Sphingobacteriales</taxon>
        <taxon>Sphingobacteriaceae</taxon>
        <taxon>Mucilaginibacter</taxon>
    </lineage>
</organism>
<comment type="caution">
    <text evidence="11">The sequence shown here is derived from an EMBL/GenBank/DDBJ whole genome shotgun (WGS) entry which is preliminary data.</text>
</comment>
<evidence type="ECO:0000313" key="11">
    <source>
        <dbReference type="EMBL" id="MVN21934.1"/>
    </source>
</evidence>
<name>A0A7K1SX88_9SPHI</name>
<dbReference type="GO" id="GO:0006284">
    <property type="term" value="P:base-excision repair"/>
    <property type="evidence" value="ECO:0007669"/>
    <property type="project" value="InterPro"/>
</dbReference>
<gene>
    <name evidence="11" type="ORF">GO621_10345</name>
</gene>
<dbReference type="GO" id="GO:0003906">
    <property type="term" value="F:DNA-(apurinic or apyrimidinic site) endonuclease activity"/>
    <property type="evidence" value="ECO:0007669"/>
    <property type="project" value="InterPro"/>
</dbReference>
<evidence type="ECO:0000256" key="1">
    <source>
        <dbReference type="ARBA" id="ARBA00001668"/>
    </source>
</evidence>
<proteinExistence type="inferred from homology"/>
<dbReference type="InterPro" id="IPR015886">
    <property type="entry name" value="H2TH_FPG"/>
</dbReference>
<protein>
    <submittedName>
        <fullName evidence="11">Fpg/Nei family DNA glycosylase</fullName>
    </submittedName>
</protein>
<dbReference type="GO" id="GO:0016829">
    <property type="term" value="F:lyase activity"/>
    <property type="evidence" value="ECO:0007669"/>
    <property type="project" value="UniProtKB-KW"/>
</dbReference>
<evidence type="ECO:0000256" key="3">
    <source>
        <dbReference type="ARBA" id="ARBA00022763"/>
    </source>
</evidence>
<keyword evidence="9" id="KW-0326">Glycosidase</keyword>
<dbReference type="PANTHER" id="PTHR22993:SF9">
    <property type="entry name" value="FORMAMIDOPYRIMIDINE-DNA GLYCOSYLASE"/>
    <property type="match status" value="1"/>
</dbReference>
<dbReference type="GO" id="GO:0034039">
    <property type="term" value="F:8-oxo-7,8-dihydroguanine DNA N-glycosylase activity"/>
    <property type="evidence" value="ECO:0007669"/>
    <property type="project" value="TreeGrafter"/>
</dbReference>
<evidence type="ECO:0000313" key="12">
    <source>
        <dbReference type="Proteomes" id="UP000462014"/>
    </source>
</evidence>
<sequence>MPELPDLEVISKNLNKLFAKKTVNKITIYREKKLNAPVDDFYKNINGKTLKSVKRNGKELLLNFSNDIQLGIHLMLNGEIHLLTEQNIKHQVFEILFEDLSGFAVTDYMAQAKPILNPVESKVPDALDKDFNFDYLKPVLAKSASANIKKILKDQEVVRGIGNAYADEILWAAKVAPRSKASKIPDEKIKDIIHSTKTVLADAIDQITKIAPDTISGEIRSFLKVHTANPKTPTDFTINRMDLNGSKTYFTDEQKVYE</sequence>
<evidence type="ECO:0000259" key="10">
    <source>
        <dbReference type="PROSITE" id="PS51068"/>
    </source>
</evidence>
<dbReference type="InterPro" id="IPR010979">
    <property type="entry name" value="Ribosomal_uS13-like_H2TH"/>
</dbReference>
<dbReference type="SUPFAM" id="SSF46946">
    <property type="entry name" value="S13-like H2TH domain"/>
    <property type="match status" value="1"/>
</dbReference>
<dbReference type="SMART" id="SM00898">
    <property type="entry name" value="Fapy_DNA_glyco"/>
    <property type="match status" value="1"/>
</dbReference>
<dbReference type="Gene3D" id="1.10.8.50">
    <property type="match status" value="1"/>
</dbReference>
<keyword evidence="5" id="KW-0238">DNA-binding</keyword>
<dbReference type="EMBL" id="WPIK01000008">
    <property type="protein sequence ID" value="MVN21934.1"/>
    <property type="molecule type" value="Genomic_DNA"/>
</dbReference>
<dbReference type="InterPro" id="IPR035937">
    <property type="entry name" value="FPG_N"/>
</dbReference>
<keyword evidence="6" id="KW-0234">DNA repair</keyword>
<dbReference type="InterPro" id="IPR012319">
    <property type="entry name" value="FPG_cat"/>
</dbReference>
<evidence type="ECO:0000256" key="9">
    <source>
        <dbReference type="ARBA" id="ARBA00023295"/>
    </source>
</evidence>
<accession>A0A7K1SX88</accession>
<dbReference type="PANTHER" id="PTHR22993">
    <property type="entry name" value="FORMAMIDOPYRIMIDINE-DNA GLYCOSYLASE"/>
    <property type="match status" value="1"/>
</dbReference>
<comment type="similarity">
    <text evidence="2">Belongs to the FPG family.</text>
</comment>
<comment type="catalytic activity">
    <reaction evidence="1">
        <text>Hydrolysis of DNA containing ring-opened 7-methylguanine residues, releasing 2,6-diamino-4-hydroxy-5-(N-methyl)formamidopyrimidine.</text>
        <dbReference type="EC" id="3.2.2.23"/>
    </reaction>
</comment>
<keyword evidence="8" id="KW-0511">Multifunctional enzyme</keyword>
<dbReference type="GO" id="GO:0003684">
    <property type="term" value="F:damaged DNA binding"/>
    <property type="evidence" value="ECO:0007669"/>
    <property type="project" value="InterPro"/>
</dbReference>
<keyword evidence="3" id="KW-0227">DNA damage</keyword>
<dbReference type="Pfam" id="PF06831">
    <property type="entry name" value="H2TH"/>
    <property type="match status" value="1"/>
</dbReference>
<keyword evidence="12" id="KW-1185">Reference proteome</keyword>
<dbReference type="SUPFAM" id="SSF81624">
    <property type="entry name" value="N-terminal domain of MutM-like DNA repair proteins"/>
    <property type="match status" value="1"/>
</dbReference>
<evidence type="ECO:0000256" key="7">
    <source>
        <dbReference type="ARBA" id="ARBA00023239"/>
    </source>
</evidence>
<dbReference type="Gene3D" id="3.20.190.10">
    <property type="entry name" value="MutM-like, N-terminal"/>
    <property type="match status" value="1"/>
</dbReference>
<dbReference type="Pfam" id="PF01149">
    <property type="entry name" value="Fapy_DNA_glyco"/>
    <property type="match status" value="1"/>
</dbReference>
<dbReference type="SMART" id="SM01232">
    <property type="entry name" value="H2TH"/>
    <property type="match status" value="1"/>
</dbReference>
<dbReference type="PROSITE" id="PS51068">
    <property type="entry name" value="FPG_CAT"/>
    <property type="match status" value="1"/>
</dbReference>